<dbReference type="EMBL" id="LKBA01000008">
    <property type="protein sequence ID" value="KPN62887.1"/>
    <property type="molecule type" value="Genomic_DNA"/>
</dbReference>
<gene>
    <name evidence="1" type="ORF">AKJ29_01715</name>
</gene>
<dbReference type="AlphaFoldDB" id="A0A0P7IW58"/>
<evidence type="ECO:0000313" key="2">
    <source>
        <dbReference type="Proteomes" id="UP000050471"/>
    </source>
</evidence>
<dbReference type="Gene3D" id="2.40.50.870">
    <property type="entry name" value="Protein of unknown function (DUF3299)"/>
    <property type="match status" value="1"/>
</dbReference>
<proteinExistence type="predicted"/>
<protein>
    <recommendedName>
        <fullName evidence="3">DUF3299 domain-containing protein</fullName>
    </recommendedName>
</protein>
<dbReference type="STRING" id="154981.AKJ29_01715"/>
<dbReference type="InterPro" id="IPR021727">
    <property type="entry name" value="DUF3299"/>
</dbReference>
<evidence type="ECO:0008006" key="3">
    <source>
        <dbReference type="Google" id="ProtNLM"/>
    </source>
</evidence>
<dbReference type="Pfam" id="PF11736">
    <property type="entry name" value="DUF3299"/>
    <property type="match status" value="1"/>
</dbReference>
<reference evidence="1 2" key="1">
    <citation type="submission" date="2015-09" db="EMBL/GenBank/DDBJ databases">
        <title>Draft genome sequence of Aliiroseovarius crassostreae CV919-312TSm, the causative agent of Roseovarius Oyster Disease (formerly Juvenile Oyster Disease).</title>
        <authorList>
            <person name="Kessner L."/>
            <person name="Spinard E."/>
            <person name="Nelson D."/>
        </authorList>
    </citation>
    <scope>NUCLEOTIDE SEQUENCE [LARGE SCALE GENOMIC DNA]</scope>
    <source>
        <strain evidence="1 2">CV919-312</strain>
    </source>
</reference>
<name>A0A0P7IW58_9RHOB</name>
<comment type="caution">
    <text evidence="1">The sequence shown here is derived from an EMBL/GenBank/DDBJ whole genome shotgun (WGS) entry which is preliminary data.</text>
</comment>
<organism evidence="1 2">
    <name type="scientific">Aliiroseovarius crassostreae</name>
    <dbReference type="NCBI Taxonomy" id="154981"/>
    <lineage>
        <taxon>Bacteria</taxon>
        <taxon>Pseudomonadati</taxon>
        <taxon>Pseudomonadota</taxon>
        <taxon>Alphaproteobacteria</taxon>
        <taxon>Rhodobacterales</taxon>
        <taxon>Paracoccaceae</taxon>
        <taxon>Aliiroseovarius</taxon>
    </lineage>
</organism>
<evidence type="ECO:0000313" key="1">
    <source>
        <dbReference type="EMBL" id="KPN62887.1"/>
    </source>
</evidence>
<keyword evidence="2" id="KW-1185">Reference proteome</keyword>
<sequence length="172" mass="18445">MGMSGALLPTVASADKPAALTIPKDEVKPDGPPALSWEDLIPPGTPYSEIIAEGEIDRVNDRWKPVFDEHGTKLNHKFDGQTVQISGFIVPFGVTKGGVREFLLAPRQSVCSHVAPPPPNQIVLASSEEPIPSNLLWAAVRMTGTLKAEPLSTSIAEVGYQLSVDQAEMFFG</sequence>
<accession>A0A0P7IW58</accession>
<dbReference type="Proteomes" id="UP000050471">
    <property type="component" value="Unassembled WGS sequence"/>
</dbReference>